<sequence>MPSVPILFGVTVYKLLNEGWFWVLGVMIGEDLQIFFQTRIMRIIAIGTLPIRNLPKNMPNFHILVINREEGKTTKKSEVGADNAQLDDMDC</sequence>
<organism evidence="1 2">
    <name type="scientific">Araneus ventricosus</name>
    <name type="common">Orbweaver spider</name>
    <name type="synonym">Epeira ventricosa</name>
    <dbReference type="NCBI Taxonomy" id="182803"/>
    <lineage>
        <taxon>Eukaryota</taxon>
        <taxon>Metazoa</taxon>
        <taxon>Ecdysozoa</taxon>
        <taxon>Arthropoda</taxon>
        <taxon>Chelicerata</taxon>
        <taxon>Arachnida</taxon>
        <taxon>Araneae</taxon>
        <taxon>Araneomorphae</taxon>
        <taxon>Entelegynae</taxon>
        <taxon>Araneoidea</taxon>
        <taxon>Araneidae</taxon>
        <taxon>Araneus</taxon>
    </lineage>
</organism>
<reference evidence="1 2" key="1">
    <citation type="journal article" date="2019" name="Sci. Rep.">
        <title>Orb-weaving spider Araneus ventricosus genome elucidates the spidroin gene catalogue.</title>
        <authorList>
            <person name="Kono N."/>
            <person name="Nakamura H."/>
            <person name="Ohtoshi R."/>
            <person name="Moran D.A.P."/>
            <person name="Shinohara A."/>
            <person name="Yoshida Y."/>
            <person name="Fujiwara M."/>
            <person name="Mori M."/>
            <person name="Tomita M."/>
            <person name="Arakawa K."/>
        </authorList>
    </citation>
    <scope>NUCLEOTIDE SEQUENCE [LARGE SCALE GENOMIC DNA]</scope>
</reference>
<proteinExistence type="predicted"/>
<protein>
    <submittedName>
        <fullName evidence="1">Uncharacterized protein</fullName>
    </submittedName>
</protein>
<comment type="caution">
    <text evidence="1">The sequence shown here is derived from an EMBL/GenBank/DDBJ whole genome shotgun (WGS) entry which is preliminary data.</text>
</comment>
<dbReference type="Proteomes" id="UP000499080">
    <property type="component" value="Unassembled WGS sequence"/>
</dbReference>
<name>A0A4Y2NPR5_ARAVE</name>
<evidence type="ECO:0000313" key="2">
    <source>
        <dbReference type="Proteomes" id="UP000499080"/>
    </source>
</evidence>
<keyword evidence="2" id="KW-1185">Reference proteome</keyword>
<evidence type="ECO:0000313" key="1">
    <source>
        <dbReference type="EMBL" id="GBN40007.1"/>
    </source>
</evidence>
<dbReference type="AlphaFoldDB" id="A0A4Y2NPR5"/>
<accession>A0A4Y2NPR5</accession>
<dbReference type="EMBL" id="BGPR01009435">
    <property type="protein sequence ID" value="GBN40007.1"/>
    <property type="molecule type" value="Genomic_DNA"/>
</dbReference>
<gene>
    <name evidence="1" type="ORF">AVEN_21963_1</name>
</gene>